<evidence type="ECO:0000313" key="3">
    <source>
        <dbReference type="Proteomes" id="UP000715781"/>
    </source>
</evidence>
<dbReference type="AlphaFoldDB" id="A0A951PXC2"/>
<sequence length="446" mass="48868">MLGQKSNSNLALGNSSTASSGLEQLRWNDYKFDISNGNQSFLGRSSSSSEYAGAQSRLPSTKSLFGANPNPNPYLTSAAIVPDFNADGKTDKIWVDSQTGETQVWLMDGTNVIQKGSLGQIDVSSTVYKIGDFNADGKTDFLLRNQVTGENSIVLMDGTNVANFIPIDTLDASWTPYIGDFDSDRKTDILWRNNQTGQNAIWLVDATNPNQVVKSATFIESVDPSWTPTMVDFDGNGRTDIFWRSATGENSAWFIDGTQANKSALETLDPTWTFSLGDFNGDFRSDLLWRNTTTGENKIWQANSLLPNSVFFTEGSLTTLDANWKSSIADFNADGKTDIFWHNEATGENTSWLMDGATITTETFLSPTPTSSKASFGDFNNDGRTDIYWRDYAGGADEIWTTNTDGTTVTKTPIAETDRLSPVQVGEDGQVIVGPDGLPLQKWITF</sequence>
<reference evidence="2" key="2">
    <citation type="journal article" date="2022" name="Microbiol. Resour. Announc.">
        <title>Metagenome Sequencing to Explore Phylogenomics of Terrestrial Cyanobacteria.</title>
        <authorList>
            <person name="Ward R.D."/>
            <person name="Stajich J.E."/>
            <person name="Johansen J.R."/>
            <person name="Huntemann M."/>
            <person name="Clum A."/>
            <person name="Foster B."/>
            <person name="Foster B."/>
            <person name="Roux S."/>
            <person name="Palaniappan K."/>
            <person name="Varghese N."/>
            <person name="Mukherjee S."/>
            <person name="Reddy T.B.K."/>
            <person name="Daum C."/>
            <person name="Copeland A."/>
            <person name="Chen I.A."/>
            <person name="Ivanova N.N."/>
            <person name="Kyrpides N.C."/>
            <person name="Shapiro N."/>
            <person name="Eloe-Fadrosh E.A."/>
            <person name="Pietrasiak N."/>
        </authorList>
    </citation>
    <scope>NUCLEOTIDE SEQUENCE</scope>
    <source>
        <strain evidence="2">JT2-VF2</strain>
    </source>
</reference>
<dbReference type="PANTHER" id="PTHR46580">
    <property type="entry name" value="SENSOR KINASE-RELATED"/>
    <property type="match status" value="1"/>
</dbReference>
<keyword evidence="1" id="KW-0732">Signal</keyword>
<evidence type="ECO:0000313" key="2">
    <source>
        <dbReference type="EMBL" id="MBW4561577.1"/>
    </source>
</evidence>
<dbReference type="InterPro" id="IPR028994">
    <property type="entry name" value="Integrin_alpha_N"/>
</dbReference>
<reference evidence="2" key="1">
    <citation type="submission" date="2021-05" db="EMBL/GenBank/DDBJ databases">
        <authorList>
            <person name="Pietrasiak N."/>
            <person name="Ward R."/>
            <person name="Stajich J.E."/>
            <person name="Kurbessoian T."/>
        </authorList>
    </citation>
    <scope>NUCLEOTIDE SEQUENCE</scope>
    <source>
        <strain evidence="2">JT2-VF2</strain>
    </source>
</reference>
<accession>A0A951PXC2</accession>
<gene>
    <name evidence="2" type="ORF">KME32_10570</name>
</gene>
<dbReference type="Pfam" id="PF13517">
    <property type="entry name" value="FG-GAP_3"/>
    <property type="match status" value="3"/>
</dbReference>
<comment type="caution">
    <text evidence="2">The sequence shown here is derived from an EMBL/GenBank/DDBJ whole genome shotgun (WGS) entry which is preliminary data.</text>
</comment>
<name>A0A951PXC2_9NOST</name>
<dbReference type="PANTHER" id="PTHR46580:SF2">
    <property type="entry name" value="MAM DOMAIN-CONTAINING PROTEIN"/>
    <property type="match status" value="1"/>
</dbReference>
<dbReference type="EMBL" id="JAHHHN010000005">
    <property type="protein sequence ID" value="MBW4561577.1"/>
    <property type="molecule type" value="Genomic_DNA"/>
</dbReference>
<dbReference type="Proteomes" id="UP000715781">
    <property type="component" value="Unassembled WGS sequence"/>
</dbReference>
<dbReference type="Gene3D" id="2.130.10.130">
    <property type="entry name" value="Integrin alpha, N-terminal"/>
    <property type="match status" value="2"/>
</dbReference>
<protein>
    <submittedName>
        <fullName evidence="2">VCBS repeat-containing protein</fullName>
    </submittedName>
</protein>
<organism evidence="2 3">
    <name type="scientific">Mojavia pulchra JT2-VF2</name>
    <dbReference type="NCBI Taxonomy" id="287848"/>
    <lineage>
        <taxon>Bacteria</taxon>
        <taxon>Bacillati</taxon>
        <taxon>Cyanobacteriota</taxon>
        <taxon>Cyanophyceae</taxon>
        <taxon>Nostocales</taxon>
        <taxon>Nostocaceae</taxon>
    </lineage>
</organism>
<dbReference type="SUPFAM" id="SSF69318">
    <property type="entry name" value="Integrin alpha N-terminal domain"/>
    <property type="match status" value="2"/>
</dbReference>
<dbReference type="InterPro" id="IPR013517">
    <property type="entry name" value="FG-GAP"/>
</dbReference>
<proteinExistence type="predicted"/>
<evidence type="ECO:0000256" key="1">
    <source>
        <dbReference type="ARBA" id="ARBA00022729"/>
    </source>
</evidence>